<accession>A0ABT1RWE8</accession>
<reference evidence="1 2" key="1">
    <citation type="submission" date="2022-06" db="EMBL/GenBank/DDBJ databases">
        <title>Isolation of gut microbiota from human fecal samples.</title>
        <authorList>
            <person name="Pamer E.G."/>
            <person name="Barat B."/>
            <person name="Waligurski E."/>
            <person name="Medina S."/>
            <person name="Paddock L."/>
            <person name="Mostad J."/>
        </authorList>
    </citation>
    <scope>NUCLEOTIDE SEQUENCE [LARGE SCALE GENOMIC DNA]</scope>
    <source>
        <strain evidence="1 2">DFI.9.73</strain>
    </source>
</reference>
<dbReference type="EMBL" id="JANFZH010000005">
    <property type="protein sequence ID" value="MCQ4838992.1"/>
    <property type="molecule type" value="Genomic_DNA"/>
</dbReference>
<dbReference type="Proteomes" id="UP001524473">
    <property type="component" value="Unassembled WGS sequence"/>
</dbReference>
<sequence>MASIFMLPKDARNLYGFWIGLRLLTSKLRREQRRDCCTKKGTKSAGGVLTDLHAGREVLPGVGEMAAREELIQAKPREVRDLWI</sequence>
<dbReference type="RefSeq" id="WP_147578521.1">
    <property type="nucleotide sequence ID" value="NZ_CAJKKG010000048.1"/>
</dbReference>
<name>A0ABT1RWE8_9FIRM</name>
<evidence type="ECO:0000313" key="1">
    <source>
        <dbReference type="EMBL" id="MCQ4838992.1"/>
    </source>
</evidence>
<comment type="caution">
    <text evidence="1">The sequence shown here is derived from an EMBL/GenBank/DDBJ whole genome shotgun (WGS) entry which is preliminary data.</text>
</comment>
<organism evidence="1 2">
    <name type="scientific">Neglectibacter timonensis</name>
    <dbReference type="NCBI Taxonomy" id="1776382"/>
    <lineage>
        <taxon>Bacteria</taxon>
        <taxon>Bacillati</taxon>
        <taxon>Bacillota</taxon>
        <taxon>Clostridia</taxon>
        <taxon>Eubacteriales</taxon>
        <taxon>Oscillospiraceae</taxon>
        <taxon>Neglectibacter</taxon>
    </lineage>
</organism>
<protein>
    <submittedName>
        <fullName evidence="1">Uncharacterized protein</fullName>
    </submittedName>
</protein>
<keyword evidence="2" id="KW-1185">Reference proteome</keyword>
<evidence type="ECO:0000313" key="2">
    <source>
        <dbReference type="Proteomes" id="UP001524473"/>
    </source>
</evidence>
<gene>
    <name evidence="1" type="ORF">NE695_03565</name>
</gene>
<proteinExistence type="predicted"/>